<evidence type="ECO:0000313" key="4">
    <source>
        <dbReference type="Proteomes" id="UP000464178"/>
    </source>
</evidence>
<dbReference type="AlphaFoldDB" id="A0A6P2D4Y9"/>
<feature type="chain" id="PRO_5027044083" evidence="2">
    <location>
        <begin position="23"/>
        <end position="296"/>
    </location>
</feature>
<proteinExistence type="predicted"/>
<protein>
    <submittedName>
        <fullName evidence="3">Uncharacterized protein</fullName>
    </submittedName>
</protein>
<reference evidence="3 4" key="1">
    <citation type="submission" date="2019-05" db="EMBL/GenBank/DDBJ databases">
        <authorList>
            <consortium name="Science for Life Laboratories"/>
        </authorList>
    </citation>
    <scope>NUCLEOTIDE SEQUENCE [LARGE SCALE GENOMIC DNA]</scope>
    <source>
        <strain evidence="3">Soil9</strain>
    </source>
</reference>
<feature type="signal peptide" evidence="2">
    <location>
        <begin position="1"/>
        <end position="22"/>
    </location>
</feature>
<organism evidence="3 4">
    <name type="scientific">Gemmata massiliana</name>
    <dbReference type="NCBI Taxonomy" id="1210884"/>
    <lineage>
        <taxon>Bacteria</taxon>
        <taxon>Pseudomonadati</taxon>
        <taxon>Planctomycetota</taxon>
        <taxon>Planctomycetia</taxon>
        <taxon>Gemmatales</taxon>
        <taxon>Gemmataceae</taxon>
        <taxon>Gemmata</taxon>
    </lineage>
</organism>
<dbReference type="Proteomes" id="UP000464178">
    <property type="component" value="Chromosome"/>
</dbReference>
<evidence type="ECO:0000256" key="2">
    <source>
        <dbReference type="SAM" id="SignalP"/>
    </source>
</evidence>
<feature type="compositionally biased region" description="Basic and acidic residues" evidence="1">
    <location>
        <begin position="36"/>
        <end position="52"/>
    </location>
</feature>
<gene>
    <name evidence="3" type="ORF">SOIL9_31820</name>
</gene>
<sequence>MFRALLTYCFAVGLLAGGSAFAADETYTLKLYKSKKGDKTENEKKEEGKTNVDVDFAGANKKEEIPNVNKEAYTEEILEKKEGDRRPTKLTRKYTVAEKTDKNGTTKAAYSGKTVLIEKKGDKYALSVDGKELKEDEAPELYKSFNKKDGDPQNEDFLPKDAVKVGGSWKVPPEKSEQIFKSLGEDKMKVDVKKSTVSGKLLKVYKKDGAQFGVLEITVTALVTELELGEEQFIKTKEGSKLVIKATIDACIDGTIEFEDSKIDVTIDVSAELPNNGSLTITASSKGTEKTRAAKK</sequence>
<accession>A0A6P2D4Y9</accession>
<keyword evidence="2" id="KW-0732">Signal</keyword>
<evidence type="ECO:0000313" key="3">
    <source>
        <dbReference type="EMBL" id="VTR94532.1"/>
    </source>
</evidence>
<dbReference type="EMBL" id="LR593886">
    <property type="protein sequence ID" value="VTR94532.1"/>
    <property type="molecule type" value="Genomic_DNA"/>
</dbReference>
<keyword evidence="4" id="KW-1185">Reference proteome</keyword>
<dbReference type="RefSeq" id="WP_162669054.1">
    <property type="nucleotide sequence ID" value="NZ_LR593886.1"/>
</dbReference>
<name>A0A6P2D4Y9_9BACT</name>
<feature type="region of interest" description="Disordered" evidence="1">
    <location>
        <begin position="36"/>
        <end position="58"/>
    </location>
</feature>
<evidence type="ECO:0000256" key="1">
    <source>
        <dbReference type="SAM" id="MobiDB-lite"/>
    </source>
</evidence>
<dbReference type="KEGG" id="gms:SOIL9_31820"/>